<comment type="similarity">
    <text evidence="2">Belongs to the SLC13A/DASS transporter (TC 2.A.47) family. DIT1 subfamily.</text>
</comment>
<keyword evidence="4 6" id="KW-1133">Transmembrane helix</keyword>
<dbReference type="EMBL" id="CP000471">
    <property type="protein sequence ID" value="ABK44206.1"/>
    <property type="molecule type" value="Genomic_DNA"/>
</dbReference>
<evidence type="ECO:0000256" key="5">
    <source>
        <dbReference type="ARBA" id="ARBA00023136"/>
    </source>
</evidence>
<dbReference type="STRING" id="156889.Mmc1_1697"/>
<feature type="transmembrane region" description="Helical" evidence="6">
    <location>
        <begin position="252"/>
        <end position="269"/>
    </location>
</feature>
<reference evidence="7 8" key="2">
    <citation type="journal article" date="2012" name="Int. J. Syst. Evol. Microbiol.">
        <title>Magnetococcus marinus gen. nov., sp. nov., a marine, magnetotactic bacterium that represents a novel lineage (Magnetococcaceae fam. nov.; Magnetococcales ord. nov.) at the base of the Alphaproteobacteria.</title>
        <authorList>
            <person name="Bazylinski D.A."/>
            <person name="Williams T.J."/>
            <person name="Lefevre C.T."/>
            <person name="Berg R.J."/>
            <person name="Zhang C.L."/>
            <person name="Bowser S.S."/>
            <person name="Dean A.J."/>
            <person name="Beveridge T.J."/>
        </authorList>
    </citation>
    <scope>NUCLEOTIDE SEQUENCE [LARGE SCALE GENOMIC DNA]</scope>
    <source>
        <strain evidence="8">ATCC BAA-1437 / JCM 17883 / MC-1</strain>
    </source>
</reference>
<evidence type="ECO:0000256" key="4">
    <source>
        <dbReference type="ARBA" id="ARBA00022989"/>
    </source>
</evidence>
<evidence type="ECO:0000313" key="7">
    <source>
        <dbReference type="EMBL" id="ABK44206.1"/>
    </source>
</evidence>
<dbReference type="InterPro" id="IPR030676">
    <property type="entry name" value="CitT-rel"/>
</dbReference>
<feature type="transmembrane region" description="Helical" evidence="6">
    <location>
        <begin position="34"/>
        <end position="56"/>
    </location>
</feature>
<evidence type="ECO:0000256" key="1">
    <source>
        <dbReference type="ARBA" id="ARBA00004141"/>
    </source>
</evidence>
<gene>
    <name evidence="7" type="ordered locus">Mmc1_1697</name>
</gene>
<name>A0L8B3_MAGMM</name>
<dbReference type="PANTHER" id="PTHR10283">
    <property type="entry name" value="SOLUTE CARRIER FAMILY 13 MEMBER"/>
    <property type="match status" value="1"/>
</dbReference>
<keyword evidence="5 6" id="KW-0472">Membrane</keyword>
<feature type="transmembrane region" description="Helical" evidence="6">
    <location>
        <begin position="203"/>
        <end position="224"/>
    </location>
</feature>
<feature type="transmembrane region" description="Helical" evidence="6">
    <location>
        <begin position="388"/>
        <end position="415"/>
    </location>
</feature>
<comment type="subcellular location">
    <subcellularLocation>
        <location evidence="1">Membrane</location>
        <topology evidence="1">Multi-pass membrane protein</topology>
    </subcellularLocation>
</comment>
<feature type="transmembrane region" description="Helical" evidence="6">
    <location>
        <begin position="68"/>
        <end position="87"/>
    </location>
</feature>
<sequence>MLVGALMIWVMPLPEGLTEQGRIVLTMTVVATTLFVTEPVPLPTVALLIVVGQVLLLKHNSSDVARTLMSDSVLFIMGSLMLAVAVVKQKLDKRIALFIIRFTGTKTSRIAFGISVMSGLLASFVGEHTVAAMMLPVGIALITLTSDDPAKVRNLAAVLLFSIAYGCSVAGVGTPSGGARNAIMIGYWSDFYGIVIDYVKWMLYAYPMFLLQLPFVTMILLFTFRPEFDDLTPAVEKLKAQVEAEGPLKQRHFVSIALFFLILYGWVGLSEGVGMGTIAVLGASAFLVGGLVKWEDLNNGVNWGVVLLYAAAISLGVQMKDSGAAEWVATSFLEMLTPFGADKGMGLWLAVSALTTGVTNTMSNGAAVAVLGPIVLNMAAAAQESPVVIGFITAISSAFAYLTVVGTPACTIVYASGYLKTSDFLNVGWRMAVMSTLLMLLFASLYWPLIGV</sequence>
<dbReference type="NCBIfam" id="TIGR00785">
    <property type="entry name" value="dass"/>
    <property type="match status" value="1"/>
</dbReference>
<proteinExistence type="inferred from homology"/>
<dbReference type="PIRSF" id="PIRSF002457">
    <property type="entry name" value="DASS"/>
    <property type="match status" value="1"/>
</dbReference>
<feature type="transmembrane region" description="Helical" evidence="6">
    <location>
        <begin position="300"/>
        <end position="317"/>
    </location>
</feature>
<dbReference type="InterPro" id="IPR001898">
    <property type="entry name" value="SLC13A/DASS"/>
</dbReference>
<evidence type="ECO:0000313" key="8">
    <source>
        <dbReference type="Proteomes" id="UP000002586"/>
    </source>
</evidence>
<reference evidence="8" key="1">
    <citation type="journal article" date="2009" name="Appl. Environ. Microbiol.">
        <title>Complete genome sequence of the chemolithoautotrophic marine magnetotactic coccus strain MC-1.</title>
        <authorList>
            <person name="Schubbe S."/>
            <person name="Williams T.J."/>
            <person name="Xie G."/>
            <person name="Kiss H.E."/>
            <person name="Brettin T.S."/>
            <person name="Martinez D."/>
            <person name="Ross C.A."/>
            <person name="Schuler D."/>
            <person name="Cox B.L."/>
            <person name="Nealson K.H."/>
            <person name="Bazylinski D.A."/>
        </authorList>
    </citation>
    <scope>NUCLEOTIDE SEQUENCE [LARGE SCALE GENOMIC DNA]</scope>
    <source>
        <strain evidence="8">ATCC BAA-1437 / JCM 17883 / MC-1</strain>
    </source>
</reference>
<dbReference type="GO" id="GO:0022857">
    <property type="term" value="F:transmembrane transporter activity"/>
    <property type="evidence" value="ECO:0007669"/>
    <property type="project" value="InterPro"/>
</dbReference>
<feature type="transmembrane region" description="Helical" evidence="6">
    <location>
        <begin position="276"/>
        <end position="294"/>
    </location>
</feature>
<feature type="transmembrane region" description="Helical" evidence="6">
    <location>
        <begin position="110"/>
        <end position="143"/>
    </location>
</feature>
<accession>A0L8B3</accession>
<dbReference type="KEGG" id="mgm:Mmc1_1697"/>
<dbReference type="OrthoDB" id="5460483at2"/>
<keyword evidence="3 6" id="KW-0812">Transmembrane</keyword>
<dbReference type="GO" id="GO:0005886">
    <property type="term" value="C:plasma membrane"/>
    <property type="evidence" value="ECO:0007669"/>
    <property type="project" value="TreeGrafter"/>
</dbReference>
<organism evidence="7 8">
    <name type="scientific">Magnetococcus marinus (strain ATCC BAA-1437 / JCM 17883 / MC-1)</name>
    <dbReference type="NCBI Taxonomy" id="156889"/>
    <lineage>
        <taxon>Bacteria</taxon>
        <taxon>Pseudomonadati</taxon>
        <taxon>Pseudomonadota</taxon>
        <taxon>Magnetococcia</taxon>
        <taxon>Magnetococcales</taxon>
        <taxon>Magnetococcaceae</taxon>
        <taxon>Magnetococcus</taxon>
    </lineage>
</organism>
<dbReference type="eggNOG" id="COG0471">
    <property type="taxonomic scope" value="Bacteria"/>
</dbReference>
<evidence type="ECO:0000256" key="2">
    <source>
        <dbReference type="ARBA" id="ARBA00007349"/>
    </source>
</evidence>
<feature type="transmembrane region" description="Helical" evidence="6">
    <location>
        <begin position="427"/>
        <end position="449"/>
    </location>
</feature>
<feature type="transmembrane region" description="Helical" evidence="6">
    <location>
        <begin position="155"/>
        <end position="173"/>
    </location>
</feature>
<keyword evidence="8" id="KW-1185">Reference proteome</keyword>
<dbReference type="Pfam" id="PF00939">
    <property type="entry name" value="Na_sulph_symp"/>
    <property type="match status" value="1"/>
</dbReference>
<feature type="transmembrane region" description="Helical" evidence="6">
    <location>
        <begin position="347"/>
        <end position="376"/>
    </location>
</feature>
<evidence type="ECO:0000256" key="3">
    <source>
        <dbReference type="ARBA" id="ARBA00022692"/>
    </source>
</evidence>
<dbReference type="HOGENOM" id="CLU_005170_0_1_5"/>
<protein>
    <submittedName>
        <fullName evidence="7">Anion transporter</fullName>
    </submittedName>
</protein>
<evidence type="ECO:0000256" key="6">
    <source>
        <dbReference type="SAM" id="Phobius"/>
    </source>
</evidence>
<dbReference type="AlphaFoldDB" id="A0L8B3"/>
<dbReference type="Proteomes" id="UP000002586">
    <property type="component" value="Chromosome"/>
</dbReference>